<reference evidence="8" key="1">
    <citation type="submission" date="2025-05" db="UniProtKB">
        <authorList>
            <consortium name="RefSeq"/>
        </authorList>
    </citation>
    <scope>NUCLEOTIDE SEQUENCE [LARGE SCALE GENOMIC DNA]</scope>
</reference>
<dbReference type="InterPro" id="IPR007110">
    <property type="entry name" value="Ig-like_dom"/>
</dbReference>
<dbReference type="InterPro" id="IPR051275">
    <property type="entry name" value="Cell_adhesion_signaling"/>
</dbReference>
<dbReference type="Pfam" id="PF13927">
    <property type="entry name" value="Ig_3"/>
    <property type="match status" value="2"/>
</dbReference>
<dbReference type="Proteomes" id="UP001652620">
    <property type="component" value="Chromosome 2"/>
</dbReference>
<keyword evidence="3" id="KW-1015">Disulfide bond</keyword>
<dbReference type="InterPro" id="IPR013162">
    <property type="entry name" value="CD80_C2-set"/>
</dbReference>
<comment type="subcellular location">
    <subcellularLocation>
        <location evidence="1">Membrane</location>
        <topology evidence="1">Single-pass type I membrane protein</topology>
    </subcellularLocation>
</comment>
<sequence>MKANTAAVGASAETPQSGMQQRRHQHQHHLPQPLKLILALVIIICLQGTNCFQRFSEQPKYSEVNPGQDALLTCKVIDKRGTCSWQKDNKPVGIYAKKYEWAARPSSSSGGNLHLDLHPPPMQIGGDCSLWIRSATLDFDDGLWECQVTASDFTTQDALTSQPVRLVVRVVPQRPRLEYEGAHVPPGHNITIDSGALATVKCVSHYGNPPATLKWYLGDQEIQPIHPQINNTEPDNPRTWSATSVVQVTAMRERHGDILRCLAYHESYTAKSVPVEARLDVKYAPTIRLIGSPEIDLEEDKDALILRCVADANPPASIVWRRAGRSEIASLQETLQLRPVGRRDAGLYTCQAQNSVGTSEQLSVQLDVKYSPKIVSAGPDRLTTAPLFSPAAFECVAEGNPMPSYKWVQRIAHGSKFVERGSEPRLVIDNVTYDYQGEYECRATNYINGQERVAVSEPISLQVVGAPQVLRPHPSMHTISVKRGQPAVMSLVVCADPRPHRVSWEWGSLRLEAGSGIADRFRADDMLQDSREDCYLSTLHILRTDEHDSRPYYLVVENERGTDRHAIHLNVEGTFTEPLEMSYLLGIAGGCLAAILILICLCIYAVRSKKCCFKGSSGYKSSDKDSEKADLKSRSDSTSGPQGDSIYTTPAGFHHHQQQQQQQQLQQHHQQAQQQQQQQQHHHLQTAHGSPEAMKPVSHKTTTTTKATFDGELLWQQEATEFIERFPQRRRQHDALRPSVSAGALYKNATGITTLNKRASGGELLTAQQRHQRDLFSGDLGIPEVRSHVGSMVHTFETLAMQRKLADQERAKERAWALQQQQQWEREQLAERSCKYTPTLKSAIHTTTYTYDTPTHASHHSQHGTSNSKYHQLKRKSHESRQRLIKLSKQQLLAAFNNSAKRAPSKTAHTKLESSLSAQSLPGADNSNALSPSSSPVKRHSTLSLHCAEVARAAKGDDDHLMQQYCHLDDDYRKNLFGTISSRLTAVNKGCEDINCYDYSDAHHTSKRVSHEEEDDIDVGAHINVEHDEALIVSAAFDEIFASYSGIDDDEEDEKKFNAPAMLSRATTYSTGFDEQMVSLSELDDDVFKSLSSSRINNIGCPGSTPMKLPPLATNTHKKAATPTTNAWPTIDAVADAAQTPKRKRTIMPLAKQKQRATTLHNLFDRLKATQTKVKRPFVKMPSDSLLKQDQLSIEQMTHALHKYSPQLNLYREIGEGEAANERSDADGDFLRGSTLSQSFVRQQLNTCENKDEPKRKKAAPPPPPINHIKSNNGVSGVNAVNGAPRPSFASQRAKSTNELLLDDLAVQARRYQRAASRKYAAPPTPRKQQQPMDLTASKVQAVEVEREVTQRSKSNRAISRGNGVGADIFLRGSAEI</sequence>
<evidence type="ECO:0000256" key="2">
    <source>
        <dbReference type="ARBA" id="ARBA00023136"/>
    </source>
</evidence>
<dbReference type="PANTHER" id="PTHR11640">
    <property type="entry name" value="NEPHRIN"/>
    <property type="match status" value="1"/>
</dbReference>
<evidence type="ECO:0000259" key="7">
    <source>
        <dbReference type="PROSITE" id="PS50835"/>
    </source>
</evidence>
<proteinExistence type="predicted"/>
<feature type="region of interest" description="Disordered" evidence="6">
    <location>
        <begin position="1246"/>
        <end position="1295"/>
    </location>
</feature>
<dbReference type="PROSITE" id="PS50835">
    <property type="entry name" value="IG_LIKE"/>
    <property type="match status" value="4"/>
</dbReference>
<feature type="compositionally biased region" description="Polar residues" evidence="6">
    <location>
        <begin position="913"/>
        <end position="936"/>
    </location>
</feature>
<feature type="compositionally biased region" description="Basic and acidic residues" evidence="6">
    <location>
        <begin position="621"/>
        <end position="635"/>
    </location>
</feature>
<feature type="compositionally biased region" description="Basic residues" evidence="6">
    <location>
        <begin position="871"/>
        <end position="882"/>
    </location>
</feature>
<feature type="domain" description="Ig-like" evidence="7">
    <location>
        <begin position="175"/>
        <end position="280"/>
    </location>
</feature>
<dbReference type="PANTHER" id="PTHR11640:SF154">
    <property type="entry name" value="IRREGULAR CHIASM C-ROUGHEST PROTEIN-LIKE PROTEIN"/>
    <property type="match status" value="1"/>
</dbReference>
<evidence type="ECO:0000256" key="3">
    <source>
        <dbReference type="ARBA" id="ARBA00023157"/>
    </source>
</evidence>
<feature type="region of interest" description="Disordered" evidence="6">
    <location>
        <begin position="1315"/>
        <end position="1337"/>
    </location>
</feature>
<name>A0ABM3J3X1_BACDO</name>
<gene>
    <name evidence="9" type="primary">LOC105230450</name>
</gene>
<feature type="domain" description="Ig-like" evidence="7">
    <location>
        <begin position="372"/>
        <end position="460"/>
    </location>
</feature>
<dbReference type="SMART" id="SM00409">
    <property type="entry name" value="IG"/>
    <property type="match status" value="5"/>
</dbReference>
<feature type="compositionally biased region" description="Low complexity" evidence="6">
    <location>
        <begin position="1271"/>
        <end position="1284"/>
    </location>
</feature>
<protein>
    <submittedName>
        <fullName evidence="9">Uncharacterized protein LOC105230450 isoform X1</fullName>
    </submittedName>
</protein>
<dbReference type="InterPro" id="IPR036179">
    <property type="entry name" value="Ig-like_dom_sf"/>
</dbReference>
<feature type="region of interest" description="Disordered" evidence="6">
    <location>
        <begin position="1"/>
        <end position="28"/>
    </location>
</feature>
<dbReference type="Gene3D" id="2.60.40.10">
    <property type="entry name" value="Immunoglobulins"/>
    <property type="match status" value="5"/>
</dbReference>
<evidence type="ECO:0000256" key="1">
    <source>
        <dbReference type="ARBA" id="ARBA00004479"/>
    </source>
</evidence>
<dbReference type="SMART" id="SM00408">
    <property type="entry name" value="IGc2"/>
    <property type="match status" value="3"/>
</dbReference>
<keyword evidence="8" id="KW-1185">Reference proteome</keyword>
<dbReference type="Pfam" id="PF08205">
    <property type="entry name" value="C2-set_2"/>
    <property type="match status" value="1"/>
</dbReference>
<evidence type="ECO:0000256" key="5">
    <source>
        <dbReference type="ARBA" id="ARBA00023319"/>
    </source>
</evidence>
<feature type="domain" description="Ig-like" evidence="7">
    <location>
        <begin position="53"/>
        <end position="160"/>
    </location>
</feature>
<evidence type="ECO:0000313" key="9">
    <source>
        <dbReference type="RefSeq" id="XP_049303925.1"/>
    </source>
</evidence>
<evidence type="ECO:0000313" key="8">
    <source>
        <dbReference type="Proteomes" id="UP001652620"/>
    </source>
</evidence>
<reference evidence="9" key="2">
    <citation type="submission" date="2025-08" db="UniProtKB">
        <authorList>
            <consortium name="RefSeq"/>
        </authorList>
    </citation>
    <scope>IDENTIFICATION</scope>
    <source>
        <tissue evidence="9">Adult</tissue>
    </source>
</reference>
<feature type="compositionally biased region" description="Low complexity" evidence="6">
    <location>
        <begin position="658"/>
        <end position="679"/>
    </location>
</feature>
<feature type="region of interest" description="Disordered" evidence="6">
    <location>
        <begin position="899"/>
        <end position="938"/>
    </location>
</feature>
<accession>A0ABM3J3X1</accession>
<keyword evidence="5" id="KW-0393">Immunoglobulin domain</keyword>
<dbReference type="GeneID" id="105230450"/>
<dbReference type="InterPro" id="IPR013783">
    <property type="entry name" value="Ig-like_fold"/>
</dbReference>
<dbReference type="SUPFAM" id="SSF48726">
    <property type="entry name" value="Immunoglobulin"/>
    <property type="match status" value="4"/>
</dbReference>
<dbReference type="SUPFAM" id="SSF81995">
    <property type="entry name" value="beta-sandwich domain of Sec23/24"/>
    <property type="match status" value="1"/>
</dbReference>
<keyword evidence="4" id="KW-0325">Glycoprotein</keyword>
<evidence type="ECO:0000256" key="4">
    <source>
        <dbReference type="ARBA" id="ARBA00023180"/>
    </source>
</evidence>
<dbReference type="RefSeq" id="XP_049303925.1">
    <property type="nucleotide sequence ID" value="XM_049447968.1"/>
</dbReference>
<feature type="compositionally biased region" description="Polar residues" evidence="6">
    <location>
        <begin position="636"/>
        <end position="648"/>
    </location>
</feature>
<dbReference type="CDD" id="cd00096">
    <property type="entry name" value="Ig"/>
    <property type="match status" value="2"/>
</dbReference>
<feature type="domain" description="Ig-like" evidence="7">
    <location>
        <begin position="285"/>
        <end position="365"/>
    </location>
</feature>
<dbReference type="InterPro" id="IPR003598">
    <property type="entry name" value="Ig_sub2"/>
</dbReference>
<feature type="region of interest" description="Disordered" evidence="6">
    <location>
        <begin position="851"/>
        <end position="882"/>
    </location>
</feature>
<keyword evidence="2" id="KW-0472">Membrane</keyword>
<dbReference type="InterPro" id="IPR003599">
    <property type="entry name" value="Ig_sub"/>
</dbReference>
<feature type="region of interest" description="Disordered" evidence="6">
    <location>
        <begin position="616"/>
        <end position="709"/>
    </location>
</feature>
<evidence type="ECO:0000256" key="6">
    <source>
        <dbReference type="SAM" id="MobiDB-lite"/>
    </source>
</evidence>
<organism evidence="8 9">
    <name type="scientific">Bactrocera dorsalis</name>
    <name type="common">Oriental fruit fly</name>
    <name type="synonym">Dacus dorsalis</name>
    <dbReference type="NCBI Taxonomy" id="27457"/>
    <lineage>
        <taxon>Eukaryota</taxon>
        <taxon>Metazoa</taxon>
        <taxon>Ecdysozoa</taxon>
        <taxon>Arthropoda</taxon>
        <taxon>Hexapoda</taxon>
        <taxon>Insecta</taxon>
        <taxon>Pterygota</taxon>
        <taxon>Neoptera</taxon>
        <taxon>Endopterygota</taxon>
        <taxon>Diptera</taxon>
        <taxon>Brachycera</taxon>
        <taxon>Muscomorpha</taxon>
        <taxon>Tephritoidea</taxon>
        <taxon>Tephritidae</taxon>
        <taxon>Bactrocera</taxon>
        <taxon>Bactrocera</taxon>
    </lineage>
</organism>